<dbReference type="AlphaFoldDB" id="A0A1F6M4J6"/>
<dbReference type="GO" id="GO:0005886">
    <property type="term" value="C:plasma membrane"/>
    <property type="evidence" value="ECO:0007669"/>
    <property type="project" value="UniProtKB-SubCell"/>
</dbReference>
<evidence type="ECO:0000256" key="5">
    <source>
        <dbReference type="ARBA" id="ARBA00022679"/>
    </source>
</evidence>
<dbReference type="GO" id="GO:0085029">
    <property type="term" value="P:extracellular matrix assembly"/>
    <property type="evidence" value="ECO:0007669"/>
    <property type="project" value="TreeGrafter"/>
</dbReference>
<comment type="similarity">
    <text evidence="2">Belongs to the NodC/HAS family.</text>
</comment>
<gene>
    <name evidence="9" type="ORF">A3B90_00790</name>
</gene>
<feature type="transmembrane region" description="Helical" evidence="7">
    <location>
        <begin position="359"/>
        <end position="383"/>
    </location>
</feature>
<keyword evidence="4" id="KW-0328">Glycosyltransferase</keyword>
<dbReference type="Proteomes" id="UP000178742">
    <property type="component" value="Unassembled WGS sequence"/>
</dbReference>
<dbReference type="SUPFAM" id="SSF53448">
    <property type="entry name" value="Nucleotide-diphospho-sugar transferases"/>
    <property type="match status" value="1"/>
</dbReference>
<feature type="transmembrane region" description="Helical" evidence="7">
    <location>
        <begin position="65"/>
        <end position="86"/>
    </location>
</feature>
<feature type="transmembrane region" description="Helical" evidence="7">
    <location>
        <begin position="31"/>
        <end position="53"/>
    </location>
</feature>
<dbReference type="GO" id="GO:0030213">
    <property type="term" value="P:hyaluronan biosynthetic process"/>
    <property type="evidence" value="ECO:0007669"/>
    <property type="project" value="TreeGrafter"/>
</dbReference>
<proteinExistence type="inferred from homology"/>
<evidence type="ECO:0000256" key="2">
    <source>
        <dbReference type="ARBA" id="ARBA00006782"/>
    </source>
</evidence>
<dbReference type="PANTHER" id="PTHR22913:SF12">
    <property type="entry name" value="MANNURONAN SYNTHASE"/>
    <property type="match status" value="1"/>
</dbReference>
<evidence type="ECO:0000256" key="4">
    <source>
        <dbReference type="ARBA" id="ARBA00022676"/>
    </source>
</evidence>
<organism evidence="9 10">
    <name type="scientific">Candidatus Magasanikbacteria bacterium RIFCSPHIGHO2_02_FULL_41_13</name>
    <dbReference type="NCBI Taxonomy" id="1798676"/>
    <lineage>
        <taxon>Bacteria</taxon>
        <taxon>Candidatus Magasanikiibacteriota</taxon>
    </lineage>
</organism>
<sequence>MSTFSHAIPYHHQQHPIFQGIPSLQLKKPALLYKLSLILLAILVLALIITLKAKAGSIYETSPFLLFYTILVTSFELSRLLGAILFKRIDEKIINPEEIELQEEYEPTVSIIIPCKNEEQCIENTVKKCFSAEYPKEKIEVIVINDGSTDKTGEVLERMKVQYPHLKVIQWKKNRGKRHGMAAGFKKAKGEIVLQLDSDSYMDPKTFRNIIKPFVHKEIAAVCAHADPENADLNTLTKMQAAYYFMSFRIMKAAESVFLTVFCCSGCSSAYRREVVMPILDTWLHETFLGLPVTWGDDRALTNWVLRLGYRSIYTDQAKAFTIVPTTLKQFLKQQTRWKKGWFVNSMFASQFIYKRHPFVALSYFFPLILITILTPFMAAKALVYNPVVHGIPPYYYIAGVFLVATMITIYYRWVSRENKYWPYLFVWSGINLIFLSCLLFYALATIQDRKWGTR</sequence>
<keyword evidence="7" id="KW-0812">Transmembrane</keyword>
<evidence type="ECO:0000259" key="8">
    <source>
        <dbReference type="Pfam" id="PF00535"/>
    </source>
</evidence>
<comment type="caution">
    <text evidence="9">The sequence shown here is derived from an EMBL/GenBank/DDBJ whole genome shotgun (WGS) entry which is preliminary data.</text>
</comment>
<keyword evidence="5" id="KW-0808">Transferase</keyword>
<dbReference type="STRING" id="1798676.A3B90_00790"/>
<dbReference type="InterPro" id="IPR029044">
    <property type="entry name" value="Nucleotide-diphossugar_trans"/>
</dbReference>
<accession>A0A1F6M4J6</accession>
<evidence type="ECO:0000313" key="9">
    <source>
        <dbReference type="EMBL" id="OGH66526.1"/>
    </source>
</evidence>
<dbReference type="Gene3D" id="3.90.550.10">
    <property type="entry name" value="Spore Coat Polysaccharide Biosynthesis Protein SpsA, Chain A"/>
    <property type="match status" value="1"/>
</dbReference>
<dbReference type="Pfam" id="PF00535">
    <property type="entry name" value="Glycos_transf_2"/>
    <property type="match status" value="1"/>
</dbReference>
<evidence type="ECO:0000256" key="3">
    <source>
        <dbReference type="ARBA" id="ARBA00022475"/>
    </source>
</evidence>
<dbReference type="InterPro" id="IPR001173">
    <property type="entry name" value="Glyco_trans_2-like"/>
</dbReference>
<keyword evidence="6 7" id="KW-0472">Membrane</keyword>
<feature type="transmembrane region" description="Helical" evidence="7">
    <location>
        <begin position="424"/>
        <end position="445"/>
    </location>
</feature>
<name>A0A1F6M4J6_9BACT</name>
<feature type="domain" description="Glycosyltransferase 2-like" evidence="8">
    <location>
        <begin position="110"/>
        <end position="276"/>
    </location>
</feature>
<dbReference type="EMBL" id="MFPX01000017">
    <property type="protein sequence ID" value="OGH66526.1"/>
    <property type="molecule type" value="Genomic_DNA"/>
</dbReference>
<protein>
    <recommendedName>
        <fullName evidence="8">Glycosyltransferase 2-like domain-containing protein</fullName>
    </recommendedName>
</protein>
<evidence type="ECO:0000256" key="7">
    <source>
        <dbReference type="SAM" id="Phobius"/>
    </source>
</evidence>
<feature type="transmembrane region" description="Helical" evidence="7">
    <location>
        <begin position="395"/>
        <end position="412"/>
    </location>
</feature>
<evidence type="ECO:0000256" key="6">
    <source>
        <dbReference type="ARBA" id="ARBA00023136"/>
    </source>
</evidence>
<keyword evidence="7" id="KW-1133">Transmembrane helix</keyword>
<dbReference type="CDD" id="cd06423">
    <property type="entry name" value="CESA_like"/>
    <property type="match status" value="1"/>
</dbReference>
<comment type="subcellular location">
    <subcellularLocation>
        <location evidence="1">Cell membrane</location>
    </subcellularLocation>
</comment>
<keyword evidence="3" id="KW-1003">Cell membrane</keyword>
<dbReference type="PANTHER" id="PTHR22913">
    <property type="entry name" value="HYALURONAN SYNTHASE"/>
    <property type="match status" value="1"/>
</dbReference>
<reference evidence="9 10" key="1">
    <citation type="journal article" date="2016" name="Nat. Commun.">
        <title>Thousands of microbial genomes shed light on interconnected biogeochemical processes in an aquifer system.</title>
        <authorList>
            <person name="Anantharaman K."/>
            <person name="Brown C.T."/>
            <person name="Hug L.A."/>
            <person name="Sharon I."/>
            <person name="Castelle C.J."/>
            <person name="Probst A.J."/>
            <person name="Thomas B.C."/>
            <person name="Singh A."/>
            <person name="Wilkins M.J."/>
            <person name="Karaoz U."/>
            <person name="Brodie E.L."/>
            <person name="Williams K.H."/>
            <person name="Hubbard S.S."/>
            <person name="Banfield J.F."/>
        </authorList>
    </citation>
    <scope>NUCLEOTIDE SEQUENCE [LARGE SCALE GENOMIC DNA]</scope>
</reference>
<evidence type="ECO:0000313" key="10">
    <source>
        <dbReference type="Proteomes" id="UP000178742"/>
    </source>
</evidence>
<evidence type="ECO:0000256" key="1">
    <source>
        <dbReference type="ARBA" id="ARBA00004236"/>
    </source>
</evidence>
<dbReference type="GO" id="GO:0050501">
    <property type="term" value="F:hyaluronan synthase activity"/>
    <property type="evidence" value="ECO:0007669"/>
    <property type="project" value="TreeGrafter"/>
</dbReference>